<reference evidence="4" key="1">
    <citation type="journal article" date="2013" name="Science">
        <title>The Amborella genome and the evolution of flowering plants.</title>
        <authorList>
            <consortium name="Amborella Genome Project"/>
        </authorList>
    </citation>
    <scope>NUCLEOTIDE SEQUENCE [LARGE SCALE GENOMIC DNA]</scope>
</reference>
<evidence type="ECO:0000313" key="3">
    <source>
        <dbReference type="EMBL" id="ERN16860.1"/>
    </source>
</evidence>
<dbReference type="InterPro" id="IPR044824">
    <property type="entry name" value="MAIN-like"/>
</dbReference>
<dbReference type="EMBL" id="KI392405">
    <property type="protein sequence ID" value="ERN16860.1"/>
    <property type="molecule type" value="Genomic_DNA"/>
</dbReference>
<proteinExistence type="predicted"/>
<dbReference type="Gramene" id="ERN16860">
    <property type="protein sequence ID" value="ERN16860"/>
    <property type="gene ID" value="AMTR_s00057p00140680"/>
</dbReference>
<organism evidence="3 4">
    <name type="scientific">Amborella trichopoda</name>
    <dbReference type="NCBI Taxonomy" id="13333"/>
    <lineage>
        <taxon>Eukaryota</taxon>
        <taxon>Viridiplantae</taxon>
        <taxon>Streptophyta</taxon>
        <taxon>Embryophyta</taxon>
        <taxon>Tracheophyta</taxon>
        <taxon>Spermatophyta</taxon>
        <taxon>Magnoliopsida</taxon>
        <taxon>Amborellales</taxon>
        <taxon>Amborellaceae</taxon>
        <taxon>Amborella</taxon>
    </lineage>
</organism>
<dbReference type="PANTHER" id="PTHR46033:SF1">
    <property type="entry name" value="PROTEIN MAIN-LIKE 2"/>
    <property type="match status" value="1"/>
</dbReference>
<evidence type="ECO:0000259" key="2">
    <source>
        <dbReference type="Pfam" id="PF10536"/>
    </source>
</evidence>
<feature type="transmembrane region" description="Helical" evidence="1">
    <location>
        <begin position="201"/>
        <end position="219"/>
    </location>
</feature>
<dbReference type="AlphaFoldDB" id="U5D3N6"/>
<dbReference type="HOGENOM" id="CLU_028845_0_1_1"/>
<evidence type="ECO:0000256" key="1">
    <source>
        <dbReference type="SAM" id="Phobius"/>
    </source>
</evidence>
<feature type="domain" description="Aminotransferase-like plant mobile" evidence="2">
    <location>
        <begin position="55"/>
        <end position="269"/>
    </location>
</feature>
<keyword evidence="1" id="KW-0812">Transmembrane</keyword>
<feature type="transmembrane region" description="Helical" evidence="1">
    <location>
        <begin position="163"/>
        <end position="181"/>
    </location>
</feature>
<accession>U5D3N6</accession>
<keyword evidence="4" id="KW-1185">Reference proteome</keyword>
<dbReference type="Pfam" id="PF10536">
    <property type="entry name" value="PMD"/>
    <property type="match status" value="1"/>
</dbReference>
<dbReference type="OMA" id="HIARHIW"/>
<keyword evidence="1" id="KW-0472">Membrane</keyword>
<protein>
    <recommendedName>
        <fullName evidence="2">Aminotransferase-like plant mobile domain-containing protein</fullName>
    </recommendedName>
</protein>
<dbReference type="eggNOG" id="ENOG502QW7G">
    <property type="taxonomic scope" value="Eukaryota"/>
</dbReference>
<evidence type="ECO:0000313" key="4">
    <source>
        <dbReference type="Proteomes" id="UP000017836"/>
    </source>
</evidence>
<dbReference type="GO" id="GO:0010073">
    <property type="term" value="P:meristem maintenance"/>
    <property type="evidence" value="ECO:0007669"/>
    <property type="project" value="InterPro"/>
</dbReference>
<keyword evidence="1" id="KW-1133">Transmembrane helix</keyword>
<sequence>MHPSLEVLRFLHYSLDKENLYHRGYGKEMIDEKPNANVAWLLANNDQIDLVRRSGLYHLTIVLMNQHDRNILSTIIERWRFKTSTGHYVDIREMMPRLEDTRKILQLKVPGVAVTVRRVENYEKHIVRMIGQLAPSRNHSFIRLTWLRNAFNQIPENYNRTTLLRYTCAYILYLVGCIIVVDSTYGTIPTIYLQLFEDIDVAGQYAWGAVALVFLFRALSKVVHVDHQHLSGSATLLLCWVYEHFKLLRPIPKEIKAGQPKSLKWAPPSKWYNTHNFNLVG</sequence>
<dbReference type="PANTHER" id="PTHR46033">
    <property type="entry name" value="PROTEIN MAIN-LIKE 2"/>
    <property type="match status" value="1"/>
</dbReference>
<dbReference type="InterPro" id="IPR019557">
    <property type="entry name" value="AminoTfrase-like_pln_mobile"/>
</dbReference>
<gene>
    <name evidence="3" type="ORF">AMTR_s00057p00140680</name>
</gene>
<dbReference type="Proteomes" id="UP000017836">
    <property type="component" value="Unassembled WGS sequence"/>
</dbReference>
<name>U5D3N6_AMBTC</name>